<dbReference type="Pfam" id="PF12728">
    <property type="entry name" value="HTH_17"/>
    <property type="match status" value="1"/>
</dbReference>
<comment type="caution">
    <text evidence="2">The sequence shown here is derived from an EMBL/GenBank/DDBJ whole genome shotgun (WGS) entry which is preliminary data.</text>
</comment>
<organism evidence="2 3">
    <name type="scientific">Neoroseomonas terrae</name>
    <dbReference type="NCBI Taxonomy" id="424799"/>
    <lineage>
        <taxon>Bacteria</taxon>
        <taxon>Pseudomonadati</taxon>
        <taxon>Pseudomonadota</taxon>
        <taxon>Alphaproteobacteria</taxon>
        <taxon>Acetobacterales</taxon>
        <taxon>Acetobacteraceae</taxon>
        <taxon>Neoroseomonas</taxon>
    </lineage>
</organism>
<feature type="domain" description="Helix-turn-helix" evidence="1">
    <location>
        <begin position="6"/>
        <end position="49"/>
    </location>
</feature>
<dbReference type="NCBIfam" id="TIGR01764">
    <property type="entry name" value="excise"/>
    <property type="match status" value="1"/>
</dbReference>
<evidence type="ECO:0000259" key="1">
    <source>
        <dbReference type="Pfam" id="PF12728"/>
    </source>
</evidence>
<dbReference type="InterPro" id="IPR010093">
    <property type="entry name" value="SinI_DNA-bd"/>
</dbReference>
<sequence>MERIAYSIAETTKLLGVGRATLYRWISAGTLRVRRVGGRTLVPAAEISRLVGGDGGDGEAKEG</sequence>
<evidence type="ECO:0000313" key="2">
    <source>
        <dbReference type="EMBL" id="MBR0651615.1"/>
    </source>
</evidence>
<protein>
    <submittedName>
        <fullName evidence="2">Helix-turn-helix domain-containing protein</fullName>
    </submittedName>
</protein>
<dbReference type="InterPro" id="IPR009061">
    <property type="entry name" value="DNA-bd_dom_put_sf"/>
</dbReference>
<keyword evidence="3" id="KW-1185">Reference proteome</keyword>
<proteinExistence type="predicted"/>
<name>A0ABS5EKR2_9PROT</name>
<evidence type="ECO:0000313" key="3">
    <source>
        <dbReference type="Proteomes" id="UP000698752"/>
    </source>
</evidence>
<accession>A0ABS5EKR2</accession>
<dbReference type="Proteomes" id="UP000698752">
    <property type="component" value="Unassembled WGS sequence"/>
</dbReference>
<dbReference type="InterPro" id="IPR041657">
    <property type="entry name" value="HTH_17"/>
</dbReference>
<reference evidence="3" key="1">
    <citation type="journal article" date="2021" name="Syst. Appl. Microbiol.">
        <title>Roseomonas hellenica sp. nov., isolated from roots of wild-growing Alkanna tinctoria.</title>
        <authorList>
            <person name="Rat A."/>
            <person name="Naranjo H.D."/>
            <person name="Lebbe L."/>
            <person name="Cnockaert M."/>
            <person name="Krigas N."/>
            <person name="Grigoriadou K."/>
            <person name="Maloupa E."/>
            <person name="Willems A."/>
        </authorList>
    </citation>
    <scope>NUCLEOTIDE SEQUENCE [LARGE SCALE GENOMIC DNA]</scope>
    <source>
        <strain evidence="3">LMG 31159</strain>
    </source>
</reference>
<dbReference type="EMBL" id="JAAEDI010000019">
    <property type="protein sequence ID" value="MBR0651615.1"/>
    <property type="molecule type" value="Genomic_DNA"/>
</dbReference>
<gene>
    <name evidence="2" type="ORF">GXW78_18235</name>
</gene>
<dbReference type="SUPFAM" id="SSF46955">
    <property type="entry name" value="Putative DNA-binding domain"/>
    <property type="match status" value="1"/>
</dbReference>
<dbReference type="RefSeq" id="WP_211870277.1">
    <property type="nucleotide sequence ID" value="NZ_JAAEDI010000019.1"/>
</dbReference>